<name>A0ABS9D1T6_9RHOB</name>
<accession>A0ABS9D1T6</accession>
<dbReference type="RefSeq" id="WP_235226702.1">
    <property type="nucleotide sequence ID" value="NZ_JAKGAQ010000004.1"/>
</dbReference>
<evidence type="ECO:0000313" key="1">
    <source>
        <dbReference type="EMBL" id="MCF2872371.1"/>
    </source>
</evidence>
<reference evidence="1 2" key="1">
    <citation type="submission" date="2022-01" db="EMBL/GenBank/DDBJ databases">
        <title>Octadecabacter sp. nov., isolated from a marine alga.</title>
        <authorList>
            <person name="Jin M.S."/>
            <person name="Kim H.M."/>
            <person name="Han D.M."/>
            <person name="Jung J.J."/>
            <person name="Jeon C.O."/>
        </authorList>
    </citation>
    <scope>NUCLEOTIDE SEQUENCE [LARGE SCALE GENOMIC DNA]</scope>
    <source>
        <strain evidence="1 2">G9-8</strain>
    </source>
</reference>
<dbReference type="EMBL" id="JAKGAQ010000004">
    <property type="protein sequence ID" value="MCF2872371.1"/>
    <property type="molecule type" value="Genomic_DNA"/>
</dbReference>
<proteinExistence type="predicted"/>
<comment type="caution">
    <text evidence="1">The sequence shown here is derived from an EMBL/GenBank/DDBJ whole genome shotgun (WGS) entry which is preliminary data.</text>
</comment>
<evidence type="ECO:0000313" key="2">
    <source>
        <dbReference type="Proteomes" id="UP001200557"/>
    </source>
</evidence>
<keyword evidence="2" id="KW-1185">Reference proteome</keyword>
<organism evidence="1 2">
    <name type="scientific">Octadecabacter dasysiphoniae</name>
    <dbReference type="NCBI Taxonomy" id="2909341"/>
    <lineage>
        <taxon>Bacteria</taxon>
        <taxon>Pseudomonadati</taxon>
        <taxon>Pseudomonadota</taxon>
        <taxon>Alphaproteobacteria</taxon>
        <taxon>Rhodobacterales</taxon>
        <taxon>Roseobacteraceae</taxon>
        <taxon>Octadecabacter</taxon>
    </lineage>
</organism>
<protein>
    <submittedName>
        <fullName evidence="1">Uncharacterized protein</fullName>
    </submittedName>
</protein>
<gene>
    <name evidence="1" type="ORF">L0664_14950</name>
</gene>
<dbReference type="Proteomes" id="UP001200557">
    <property type="component" value="Unassembled WGS sequence"/>
</dbReference>
<sequence>MVNEVWVSTVMNAEAAQSGFVFYRYEEQQEDAALSAKAEALSKTLLDVFANKPFSDNDYPKRLVWHSRTKKKFDGLPPVSLHGFLLLRADVAKIFARHDLGETQLVPVDLYDRDNESKFDDQAFLLVPRGGQKTIDTTEAVSGLRKIRHTDPPRFFLGGVEADLSQLRTIQMPKNTPACWMDPNIPNALFLSGALVNDLHAAGHSKDFYLTNI</sequence>